<proteinExistence type="inferred from homology"/>
<dbReference type="SUPFAM" id="SSF54637">
    <property type="entry name" value="Thioesterase/thiol ester dehydrase-isomerase"/>
    <property type="match status" value="1"/>
</dbReference>
<keyword evidence="4" id="KW-1185">Reference proteome</keyword>
<comment type="caution">
    <text evidence="3">The sequence shown here is derived from an EMBL/GenBank/DDBJ whole genome shotgun (WGS) entry which is preliminary data.</text>
</comment>
<dbReference type="Gene3D" id="3.10.129.10">
    <property type="entry name" value="Hotdog Thioesterase"/>
    <property type="match status" value="1"/>
</dbReference>
<dbReference type="RefSeq" id="WP_289389047.1">
    <property type="nucleotide sequence ID" value="NZ_JAUCBM010000038.1"/>
</dbReference>
<evidence type="ECO:0000313" key="3">
    <source>
        <dbReference type="EMBL" id="MFD1225835.1"/>
    </source>
</evidence>
<dbReference type="PANTHER" id="PTHR31793:SF27">
    <property type="entry name" value="NOVEL THIOESTERASE SUPERFAMILY DOMAIN AND SAPOSIN A-TYPE DOMAIN CONTAINING PROTEIN (0610012H03RIK)"/>
    <property type="match status" value="1"/>
</dbReference>
<name>A0ABW3V1H4_9HYPH</name>
<accession>A0ABW3V1H4</accession>
<gene>
    <name evidence="3" type="ORF">ACFQ35_01340</name>
</gene>
<evidence type="ECO:0000256" key="2">
    <source>
        <dbReference type="ARBA" id="ARBA00022801"/>
    </source>
</evidence>
<protein>
    <submittedName>
        <fullName evidence="3">Acyl-CoA thioesterase</fullName>
        <ecNumber evidence="3">3.1.2.-</ecNumber>
    </submittedName>
</protein>
<dbReference type="EMBL" id="JBHTMA010000003">
    <property type="protein sequence ID" value="MFD1225835.1"/>
    <property type="molecule type" value="Genomic_DNA"/>
</dbReference>
<evidence type="ECO:0000313" key="4">
    <source>
        <dbReference type="Proteomes" id="UP001597263"/>
    </source>
</evidence>
<dbReference type="Proteomes" id="UP001597263">
    <property type="component" value="Unassembled WGS sequence"/>
</dbReference>
<keyword evidence="2 3" id="KW-0378">Hydrolase</keyword>
<dbReference type="CDD" id="cd00586">
    <property type="entry name" value="4HBT"/>
    <property type="match status" value="1"/>
</dbReference>
<organism evidence="3 4">
    <name type="scientific">Pseudochrobactrum kiredjianiae</name>
    <dbReference type="NCBI Taxonomy" id="386305"/>
    <lineage>
        <taxon>Bacteria</taxon>
        <taxon>Pseudomonadati</taxon>
        <taxon>Pseudomonadota</taxon>
        <taxon>Alphaproteobacteria</taxon>
        <taxon>Hyphomicrobiales</taxon>
        <taxon>Brucellaceae</taxon>
        <taxon>Pseudochrobactrum</taxon>
    </lineage>
</organism>
<sequence>MEPAPEIDAFPICTTDKLRYRDTDRQGHVNSAVFSTFFETGRVEILYAPSMTLSIPDGEFVIARLALEYRTEVRWPGMVRVGTKIASVGKSSIKLEQAVFQDETCAATVETVIVLIDSHNRQAKPLPDETLLILSSYKR</sequence>
<dbReference type="InterPro" id="IPR029069">
    <property type="entry name" value="HotDog_dom_sf"/>
</dbReference>
<dbReference type="PANTHER" id="PTHR31793">
    <property type="entry name" value="4-HYDROXYBENZOYL-COA THIOESTERASE FAMILY MEMBER"/>
    <property type="match status" value="1"/>
</dbReference>
<dbReference type="EC" id="3.1.2.-" evidence="3"/>
<dbReference type="GO" id="GO:0016787">
    <property type="term" value="F:hydrolase activity"/>
    <property type="evidence" value="ECO:0007669"/>
    <property type="project" value="UniProtKB-KW"/>
</dbReference>
<evidence type="ECO:0000256" key="1">
    <source>
        <dbReference type="ARBA" id="ARBA00005953"/>
    </source>
</evidence>
<dbReference type="InterPro" id="IPR050563">
    <property type="entry name" value="4-hydroxybenzoyl-CoA_TE"/>
</dbReference>
<comment type="similarity">
    <text evidence="1">Belongs to the 4-hydroxybenzoyl-CoA thioesterase family.</text>
</comment>
<reference evidence="4" key="1">
    <citation type="journal article" date="2019" name="Int. J. Syst. Evol. Microbiol.">
        <title>The Global Catalogue of Microorganisms (GCM) 10K type strain sequencing project: providing services to taxonomists for standard genome sequencing and annotation.</title>
        <authorList>
            <consortium name="The Broad Institute Genomics Platform"/>
            <consortium name="The Broad Institute Genome Sequencing Center for Infectious Disease"/>
            <person name="Wu L."/>
            <person name="Ma J."/>
        </authorList>
    </citation>
    <scope>NUCLEOTIDE SEQUENCE [LARGE SCALE GENOMIC DNA]</scope>
    <source>
        <strain evidence="4">CCUG 49584</strain>
    </source>
</reference>
<dbReference type="Pfam" id="PF13279">
    <property type="entry name" value="4HBT_2"/>
    <property type="match status" value="1"/>
</dbReference>